<keyword evidence="6" id="KW-1185">Reference proteome</keyword>
<evidence type="ECO:0000256" key="3">
    <source>
        <dbReference type="PIRSR" id="PIRSR640198-2"/>
    </source>
</evidence>
<evidence type="ECO:0000256" key="2">
    <source>
        <dbReference type="PIRSR" id="PIRSR640198-1"/>
    </source>
</evidence>
<protein>
    <submittedName>
        <fullName evidence="5">Adenosine monophosphate-protein transferase SoFic</fullName>
        <ecNumber evidence="5">2.7.7.-</ecNumber>
    </submittedName>
</protein>
<dbReference type="InterPro" id="IPR048770">
    <property type="entry name" value="SoFic-like_C"/>
</dbReference>
<dbReference type="SUPFAM" id="SSF140931">
    <property type="entry name" value="Fic-like"/>
    <property type="match status" value="1"/>
</dbReference>
<dbReference type="InterPro" id="IPR026287">
    <property type="entry name" value="SoFic-like"/>
</dbReference>
<dbReference type="EC" id="2.7.7.-" evidence="5"/>
<feature type="active site" evidence="2">
    <location>
        <position position="226"/>
    </location>
</feature>
<evidence type="ECO:0000259" key="4">
    <source>
        <dbReference type="PROSITE" id="PS51459"/>
    </source>
</evidence>
<feature type="binding site" evidence="1">
    <location>
        <position position="99"/>
    </location>
    <ligand>
        <name>ATP</name>
        <dbReference type="ChEBI" id="CHEBI:30616"/>
    </ligand>
</feature>
<sequence length="399" mass="46176">MNIAQINQPYDRLDDEEVILHNALDGDGQVMYRKDRPYNDLPLLPPAGVELENREILKACIRAHAALAELKQAGKRIPNQTVLINTIPLLEAQGSSEIENIVTTSDELFKLAALQSERDTDPETKEAYRYRTALQHGYREIRRRPLTAKMALEMCQILRDEKITLRQNPGVHIRNTASKEVVYTPPEGEGVLRQKLANWEQFMNNFKEVDPLVRLAVGHYQFEAIHPFDDGNGRTGRILNILFLLKERLLEIPVLYLSRYIVDLKRIYYDRIRGVTEEGNWQPWILFMVNAVTDTAMWTCAKIEAIADLMLETKHYLRDSLPKIYSHELNDVLFQQPYCRISDLVESKIAKRQTASVYLKSLCDIGILEERTIGRDKLFIHPKFLRLLCADEHGFEKYA</sequence>
<feature type="binding site" evidence="1">
    <location>
        <begin position="231"/>
        <end position="237"/>
    </location>
    <ligand>
        <name>ATP</name>
        <dbReference type="ChEBI" id="CHEBI:30616"/>
    </ligand>
</feature>
<gene>
    <name evidence="5" type="ORF">KS4_37100</name>
</gene>
<dbReference type="Pfam" id="PF02661">
    <property type="entry name" value="Fic"/>
    <property type="match status" value="1"/>
</dbReference>
<dbReference type="PANTHER" id="PTHR13504:SF35">
    <property type="entry name" value="PROTEIN ADENYLYLTRANSFERASE SOFIC"/>
    <property type="match status" value="1"/>
</dbReference>
<feature type="binding site" evidence="1">
    <location>
        <position position="268"/>
    </location>
    <ligand>
        <name>ATP</name>
        <dbReference type="ChEBI" id="CHEBI:30616"/>
    </ligand>
</feature>
<dbReference type="Pfam" id="PF13784">
    <property type="entry name" value="Fic_N"/>
    <property type="match status" value="1"/>
</dbReference>
<dbReference type="Gene3D" id="1.10.3290.10">
    <property type="entry name" value="Fido-like domain"/>
    <property type="match status" value="1"/>
</dbReference>
<dbReference type="GO" id="GO:0016779">
    <property type="term" value="F:nucleotidyltransferase activity"/>
    <property type="evidence" value="ECO:0007669"/>
    <property type="project" value="UniProtKB-KW"/>
</dbReference>
<dbReference type="InterPro" id="IPR003812">
    <property type="entry name" value="Fido"/>
</dbReference>
<dbReference type="Proteomes" id="UP000317369">
    <property type="component" value="Chromosome"/>
</dbReference>
<evidence type="ECO:0000256" key="1">
    <source>
        <dbReference type="PIRSR" id="PIRSR038925-1"/>
    </source>
</evidence>
<dbReference type="PANTHER" id="PTHR13504">
    <property type="entry name" value="FIDO DOMAIN-CONTAINING PROTEIN DDB_G0283145"/>
    <property type="match status" value="1"/>
</dbReference>
<dbReference type="NCBIfam" id="NF046030">
    <property type="entry name" value="ProtAdlyltaseSoFic"/>
    <property type="match status" value="1"/>
</dbReference>
<feature type="domain" description="Fido" evidence="4">
    <location>
        <begin position="146"/>
        <end position="290"/>
    </location>
</feature>
<evidence type="ECO:0000313" key="5">
    <source>
        <dbReference type="EMBL" id="QDU35627.1"/>
    </source>
</evidence>
<feature type="binding site" evidence="1">
    <location>
        <position position="226"/>
    </location>
    <ligand>
        <name>ATP</name>
        <dbReference type="ChEBI" id="CHEBI:30616"/>
    </ligand>
</feature>
<keyword evidence="5" id="KW-0548">Nucleotidyltransferase</keyword>
<dbReference type="AlphaFoldDB" id="A0A517YZH5"/>
<name>A0A517YZH5_9BACT</name>
<dbReference type="Pfam" id="PF21248">
    <property type="entry name" value="SoFic-like_C"/>
    <property type="match status" value="1"/>
</dbReference>
<dbReference type="PIRSF" id="PIRSF038925">
    <property type="entry name" value="AMP-prot_trans"/>
    <property type="match status" value="1"/>
</dbReference>
<keyword evidence="1" id="KW-0547">Nucleotide-binding</keyword>
<dbReference type="InterPro" id="IPR025758">
    <property type="entry name" value="Fic/DOC_N"/>
</dbReference>
<dbReference type="EMBL" id="CP036425">
    <property type="protein sequence ID" value="QDU35627.1"/>
    <property type="molecule type" value="Genomic_DNA"/>
</dbReference>
<accession>A0A517YZH5</accession>
<dbReference type="KEGG" id="pcor:KS4_37100"/>
<dbReference type="GO" id="GO:0005524">
    <property type="term" value="F:ATP binding"/>
    <property type="evidence" value="ECO:0007669"/>
    <property type="project" value="UniProtKB-KW"/>
</dbReference>
<dbReference type="InterPro" id="IPR040198">
    <property type="entry name" value="Fido_containing"/>
</dbReference>
<dbReference type="InterPro" id="IPR036597">
    <property type="entry name" value="Fido-like_dom_sf"/>
</dbReference>
<feature type="binding site" evidence="3">
    <location>
        <begin position="230"/>
        <end position="237"/>
    </location>
    <ligand>
        <name>ATP</name>
        <dbReference type="ChEBI" id="CHEBI:30616"/>
    </ligand>
</feature>
<proteinExistence type="predicted"/>
<evidence type="ECO:0000313" key="6">
    <source>
        <dbReference type="Proteomes" id="UP000317369"/>
    </source>
</evidence>
<keyword evidence="5" id="KW-0808">Transferase</keyword>
<feature type="binding site" evidence="3">
    <location>
        <begin position="268"/>
        <end position="269"/>
    </location>
    <ligand>
        <name>ATP</name>
        <dbReference type="ChEBI" id="CHEBI:30616"/>
    </ligand>
</feature>
<dbReference type="PROSITE" id="PS51459">
    <property type="entry name" value="FIDO"/>
    <property type="match status" value="1"/>
</dbReference>
<keyword evidence="1" id="KW-0067">ATP-binding</keyword>
<organism evidence="5 6">
    <name type="scientific">Poriferisphaera corsica</name>
    <dbReference type="NCBI Taxonomy" id="2528020"/>
    <lineage>
        <taxon>Bacteria</taxon>
        <taxon>Pseudomonadati</taxon>
        <taxon>Planctomycetota</taxon>
        <taxon>Phycisphaerae</taxon>
        <taxon>Phycisphaerales</taxon>
        <taxon>Phycisphaeraceae</taxon>
        <taxon>Poriferisphaera</taxon>
    </lineage>
</organism>
<reference evidence="5 6" key="1">
    <citation type="submission" date="2019-02" db="EMBL/GenBank/DDBJ databases">
        <title>Deep-cultivation of Planctomycetes and their phenomic and genomic characterization uncovers novel biology.</title>
        <authorList>
            <person name="Wiegand S."/>
            <person name="Jogler M."/>
            <person name="Boedeker C."/>
            <person name="Pinto D."/>
            <person name="Vollmers J."/>
            <person name="Rivas-Marin E."/>
            <person name="Kohn T."/>
            <person name="Peeters S.H."/>
            <person name="Heuer A."/>
            <person name="Rast P."/>
            <person name="Oberbeckmann S."/>
            <person name="Bunk B."/>
            <person name="Jeske O."/>
            <person name="Meyerdierks A."/>
            <person name="Storesund J.E."/>
            <person name="Kallscheuer N."/>
            <person name="Luecker S."/>
            <person name="Lage O.M."/>
            <person name="Pohl T."/>
            <person name="Merkel B.J."/>
            <person name="Hornburger P."/>
            <person name="Mueller R.-W."/>
            <person name="Bruemmer F."/>
            <person name="Labrenz M."/>
            <person name="Spormann A.M."/>
            <person name="Op den Camp H."/>
            <person name="Overmann J."/>
            <person name="Amann R."/>
            <person name="Jetten M.S.M."/>
            <person name="Mascher T."/>
            <person name="Medema M.H."/>
            <person name="Devos D.P."/>
            <person name="Kaster A.-K."/>
            <person name="Ovreas L."/>
            <person name="Rohde M."/>
            <person name="Galperin M.Y."/>
            <person name="Jogler C."/>
        </authorList>
    </citation>
    <scope>NUCLEOTIDE SEQUENCE [LARGE SCALE GENOMIC DNA]</scope>
    <source>
        <strain evidence="5 6">KS4</strain>
    </source>
</reference>